<proteinExistence type="inferred from homology"/>
<dbReference type="InterPro" id="IPR045861">
    <property type="entry name" value="CorA_cytoplasmic_dom"/>
</dbReference>
<accession>A0A5J4J4R9</accession>
<dbReference type="GO" id="GO:0015095">
    <property type="term" value="F:magnesium ion transmembrane transporter activity"/>
    <property type="evidence" value="ECO:0007669"/>
    <property type="project" value="UniProtKB-UniRule"/>
</dbReference>
<keyword evidence="7 8" id="KW-0472">Membrane</keyword>
<reference evidence="9 10" key="1">
    <citation type="submission" date="2019-09" db="EMBL/GenBank/DDBJ databases">
        <title>Draft genome sequence of Bacillus sp. JC-7.</title>
        <authorList>
            <person name="Tanaka N."/>
            <person name="Shiwa Y."/>
            <person name="Fujita N."/>
            <person name="Tanasupawat S."/>
        </authorList>
    </citation>
    <scope>NUCLEOTIDE SEQUENCE [LARGE SCALE GENOMIC DNA]</scope>
    <source>
        <strain evidence="9 10">JC-7</strain>
    </source>
</reference>
<evidence type="ECO:0000256" key="6">
    <source>
        <dbReference type="ARBA" id="ARBA00022989"/>
    </source>
</evidence>
<keyword evidence="4 8" id="KW-1003">Cell membrane</keyword>
<dbReference type="AlphaFoldDB" id="A0A5J4J4R9"/>
<organism evidence="9 10">
    <name type="scientific">Weizmannia acidilactici</name>
    <dbReference type="NCBI Taxonomy" id="2607726"/>
    <lineage>
        <taxon>Bacteria</taxon>
        <taxon>Bacillati</taxon>
        <taxon>Bacillota</taxon>
        <taxon>Bacilli</taxon>
        <taxon>Bacillales</taxon>
        <taxon>Bacillaceae</taxon>
        <taxon>Heyndrickxia</taxon>
    </lineage>
</organism>
<dbReference type="InterPro" id="IPR004488">
    <property type="entry name" value="Mg/Co-transport_prot_CorA"/>
</dbReference>
<dbReference type="NCBIfam" id="TIGR00383">
    <property type="entry name" value="corA"/>
    <property type="match status" value="1"/>
</dbReference>
<dbReference type="Pfam" id="PF01544">
    <property type="entry name" value="CorA"/>
    <property type="match status" value="1"/>
</dbReference>
<comment type="subcellular location">
    <subcellularLocation>
        <location evidence="1">Cell membrane</location>
        <topology evidence="1">Multi-pass membrane protein</topology>
    </subcellularLocation>
    <subcellularLocation>
        <location evidence="8">Membrane</location>
        <topology evidence="8">Multi-pass membrane protein</topology>
    </subcellularLocation>
</comment>
<keyword evidence="5 8" id="KW-0812">Transmembrane</keyword>
<feature type="transmembrane region" description="Helical" evidence="8">
    <location>
        <begin position="257"/>
        <end position="277"/>
    </location>
</feature>
<comment type="similarity">
    <text evidence="2 8">Belongs to the CorA metal ion transporter (MIT) (TC 1.A.35) family.</text>
</comment>
<dbReference type="Proteomes" id="UP000391919">
    <property type="component" value="Unassembled WGS sequence"/>
</dbReference>
<dbReference type="RefSeq" id="WP_151680160.1">
    <property type="nucleotide sequence ID" value="NZ_BKZP01000002.1"/>
</dbReference>
<dbReference type="PANTHER" id="PTHR46494">
    <property type="entry name" value="CORA FAMILY METAL ION TRANSPORTER (EUROFUNG)"/>
    <property type="match status" value="1"/>
</dbReference>
<dbReference type="GO" id="GO:0000287">
    <property type="term" value="F:magnesium ion binding"/>
    <property type="evidence" value="ECO:0007669"/>
    <property type="project" value="TreeGrafter"/>
</dbReference>
<evidence type="ECO:0000256" key="5">
    <source>
        <dbReference type="ARBA" id="ARBA00022692"/>
    </source>
</evidence>
<evidence type="ECO:0000313" key="9">
    <source>
        <dbReference type="EMBL" id="GER69976.1"/>
    </source>
</evidence>
<name>A0A5J4J4R9_9BACI</name>
<dbReference type="InterPro" id="IPR045863">
    <property type="entry name" value="CorA_TM1_TM2"/>
</dbReference>
<evidence type="ECO:0000256" key="3">
    <source>
        <dbReference type="ARBA" id="ARBA00022448"/>
    </source>
</evidence>
<evidence type="ECO:0000256" key="7">
    <source>
        <dbReference type="ARBA" id="ARBA00023136"/>
    </source>
</evidence>
<evidence type="ECO:0000256" key="2">
    <source>
        <dbReference type="ARBA" id="ARBA00009765"/>
    </source>
</evidence>
<keyword evidence="10" id="KW-1185">Reference proteome</keyword>
<dbReference type="GO" id="GO:0015087">
    <property type="term" value="F:cobalt ion transmembrane transporter activity"/>
    <property type="evidence" value="ECO:0007669"/>
    <property type="project" value="UniProtKB-UniRule"/>
</dbReference>
<protein>
    <recommendedName>
        <fullName evidence="8">Magnesium transport protein CorA</fullName>
    </recommendedName>
</protein>
<keyword evidence="6 8" id="KW-1133">Transmembrane helix</keyword>
<evidence type="ECO:0000313" key="10">
    <source>
        <dbReference type="Proteomes" id="UP000391919"/>
    </source>
</evidence>
<comment type="caution">
    <text evidence="9">The sequence shown here is derived from an EMBL/GenBank/DDBJ whole genome shotgun (WGS) entry which is preliminary data.</text>
</comment>
<dbReference type="GO" id="GO:0050897">
    <property type="term" value="F:cobalt ion binding"/>
    <property type="evidence" value="ECO:0007669"/>
    <property type="project" value="TreeGrafter"/>
</dbReference>
<evidence type="ECO:0000256" key="4">
    <source>
        <dbReference type="ARBA" id="ARBA00022475"/>
    </source>
</evidence>
<dbReference type="FunFam" id="1.20.58.340:FF:000012">
    <property type="entry name" value="Magnesium transport protein CorA"/>
    <property type="match status" value="1"/>
</dbReference>
<feature type="transmembrane region" description="Helical" evidence="8">
    <location>
        <begin position="289"/>
        <end position="310"/>
    </location>
</feature>
<gene>
    <name evidence="9" type="primary">yfjQ</name>
    <name evidence="8" type="synonym">corA</name>
    <name evidence="9" type="ORF">BpJC7_12790</name>
</gene>
<dbReference type="InterPro" id="IPR002523">
    <property type="entry name" value="MgTranspt_CorA/ZnTranspt_ZntB"/>
</dbReference>
<keyword evidence="8" id="KW-0460">Magnesium</keyword>
<evidence type="ECO:0000256" key="8">
    <source>
        <dbReference type="RuleBase" id="RU362010"/>
    </source>
</evidence>
<keyword evidence="8" id="KW-0406">Ion transport</keyword>
<dbReference type="CDD" id="cd12831">
    <property type="entry name" value="TmCorA-like_u2"/>
    <property type="match status" value="1"/>
</dbReference>
<keyword evidence="3 8" id="KW-0813">Transport</keyword>
<dbReference type="Gene3D" id="1.20.58.340">
    <property type="entry name" value="Magnesium transport protein CorA, transmembrane region"/>
    <property type="match status" value="2"/>
</dbReference>
<dbReference type="Gene3D" id="3.30.460.20">
    <property type="entry name" value="CorA soluble domain-like"/>
    <property type="match status" value="1"/>
</dbReference>
<comment type="function">
    <text evidence="8">Mediates influx of magnesium ions.</text>
</comment>
<dbReference type="GO" id="GO:0005886">
    <property type="term" value="C:plasma membrane"/>
    <property type="evidence" value="ECO:0007669"/>
    <property type="project" value="UniProtKB-SubCell"/>
</dbReference>
<dbReference type="PANTHER" id="PTHR46494:SF1">
    <property type="entry name" value="CORA FAMILY METAL ION TRANSPORTER (EUROFUNG)"/>
    <property type="match status" value="1"/>
</dbReference>
<dbReference type="SUPFAM" id="SSF143865">
    <property type="entry name" value="CorA soluble domain-like"/>
    <property type="match status" value="1"/>
</dbReference>
<sequence>MIHIMAMTKENELKMAKSIEELLEGDWKWYWIDFDRPSEEEILKLREPLHFHPLAIEDCIHKLQRPKLNYYEDHVFFVFQSLNPHKLHKEELNMFLGDHFVVSFHHLPSKEISEVRDKLEKTEQFERWGPAVILYEVLDKIVDDYFPYLYKIEDRLNEIEDNSKNETMEALLESLYSTRHDLLVLRNTITPMTDLVYRMLNSHRLPGIQEKMAYFHDIHDHLIKLSGMVESNREFTADIRDSYLSLNSHQTNRVMKILTIFTTIFMPLTFIAGVYGMNFEYMPELKWKYGYFATLIVMFLIGSGMTYWFIKKGWLK</sequence>
<evidence type="ECO:0000256" key="1">
    <source>
        <dbReference type="ARBA" id="ARBA00004651"/>
    </source>
</evidence>
<dbReference type="EMBL" id="BKZQ01000013">
    <property type="protein sequence ID" value="GER69976.1"/>
    <property type="molecule type" value="Genomic_DNA"/>
</dbReference>
<dbReference type="SUPFAM" id="SSF144083">
    <property type="entry name" value="Magnesium transport protein CorA, transmembrane region"/>
    <property type="match status" value="1"/>
</dbReference>